<organism evidence="2 3">
    <name type="scientific">Aquibacillus koreensis</name>
    <dbReference type="NCBI Taxonomy" id="279446"/>
    <lineage>
        <taxon>Bacteria</taxon>
        <taxon>Bacillati</taxon>
        <taxon>Bacillota</taxon>
        <taxon>Bacilli</taxon>
        <taxon>Bacillales</taxon>
        <taxon>Bacillaceae</taxon>
        <taxon>Aquibacillus</taxon>
    </lineage>
</organism>
<gene>
    <name evidence="2" type="ORF">NC661_04635</name>
</gene>
<dbReference type="SUPFAM" id="SSF51366">
    <property type="entry name" value="Ribulose-phoshate binding barrel"/>
    <property type="match status" value="1"/>
</dbReference>
<evidence type="ECO:0000256" key="1">
    <source>
        <dbReference type="ARBA" id="ARBA00006007"/>
    </source>
</evidence>
<dbReference type="PIRSF" id="PIRSF005956">
    <property type="entry name" value="BtpA"/>
    <property type="match status" value="1"/>
</dbReference>
<evidence type="ECO:0000313" key="2">
    <source>
        <dbReference type="EMBL" id="MDC3419651.1"/>
    </source>
</evidence>
<dbReference type="InterPro" id="IPR005137">
    <property type="entry name" value="BtpA"/>
</dbReference>
<dbReference type="InterPro" id="IPR011060">
    <property type="entry name" value="RibuloseP-bd_barrel"/>
</dbReference>
<reference evidence="2" key="1">
    <citation type="submission" date="2022-06" db="EMBL/GenBank/DDBJ databases">
        <title>Aquibacillus sp. a new bacterium isolated from soil saline samples.</title>
        <authorList>
            <person name="Galisteo C."/>
            <person name="De La Haba R."/>
            <person name="Sanchez-Porro C."/>
            <person name="Ventosa A."/>
        </authorList>
    </citation>
    <scope>NUCLEOTIDE SEQUENCE</scope>
    <source>
        <strain evidence="2">JCM 12387</strain>
    </source>
</reference>
<dbReference type="AlphaFoldDB" id="A0A9X4AH62"/>
<dbReference type="PANTHER" id="PTHR21381">
    <property type="entry name" value="ZGC:162297"/>
    <property type="match status" value="1"/>
</dbReference>
<dbReference type="InterPro" id="IPR013785">
    <property type="entry name" value="Aldolase_TIM"/>
</dbReference>
<comment type="caution">
    <text evidence="2">The sequence shown here is derived from an EMBL/GenBank/DDBJ whole genome shotgun (WGS) entry which is preliminary data.</text>
</comment>
<dbReference type="NCBIfam" id="TIGR00259">
    <property type="entry name" value="thylakoid_BtpA"/>
    <property type="match status" value="1"/>
</dbReference>
<dbReference type="RefSeq" id="WP_259866667.1">
    <property type="nucleotide sequence ID" value="NZ_JAMQJZ010000002.1"/>
</dbReference>
<accession>A0A9X4AH62</accession>
<proteinExistence type="inferred from homology"/>
<keyword evidence="3" id="KW-1185">Reference proteome</keyword>
<comment type="similarity">
    <text evidence="1">Belongs to the BtpA family.</text>
</comment>
<dbReference type="EMBL" id="JAMQJZ010000002">
    <property type="protein sequence ID" value="MDC3419651.1"/>
    <property type="molecule type" value="Genomic_DNA"/>
</dbReference>
<dbReference type="Proteomes" id="UP001145072">
    <property type="component" value="Unassembled WGS sequence"/>
</dbReference>
<name>A0A9X4AH62_9BACI</name>
<dbReference type="Gene3D" id="3.20.20.70">
    <property type="entry name" value="Aldolase class I"/>
    <property type="match status" value="1"/>
</dbReference>
<evidence type="ECO:0000313" key="3">
    <source>
        <dbReference type="Proteomes" id="UP001145072"/>
    </source>
</evidence>
<sequence>MSGKVFPVKDNFVKEIFGTDKAVIGMIHLKALPGAPHYKGESLESVFEFALNDVRAYEEGEVDGLIIENAWDLPFAKPEDIGYETVAALSTIAEKLKRETNLPIGINCLANAAIPALAVARANDLPFVRVNQWVNAYVANEGFMEGQSAKALRYRSAIKGDDIKIFADVHVKHGSHSIVADRSLADQTHDAVFFDADVLIATGTRTGNETEVDEVEGIKSNTELPVIVGSGMHTGNVNKILSISNGCIVGSSLKKEGLWWNPVDPERVKEFMEKVKQLRKEEVLVEHE</sequence>
<dbReference type="PANTHER" id="PTHR21381:SF3">
    <property type="entry name" value="SGC REGION PROTEIN SGCQ-RELATED"/>
    <property type="match status" value="1"/>
</dbReference>
<dbReference type="Pfam" id="PF03437">
    <property type="entry name" value="BtpA"/>
    <property type="match status" value="1"/>
</dbReference>
<protein>
    <submittedName>
        <fullName evidence="2">BtpA/SgcQ family protein</fullName>
    </submittedName>
</protein>